<dbReference type="AlphaFoldDB" id="A0AAW2Z282"/>
<dbReference type="Proteomes" id="UP001431209">
    <property type="component" value="Unassembled WGS sequence"/>
</dbReference>
<evidence type="ECO:0000313" key="2">
    <source>
        <dbReference type="EMBL" id="KAL0483917.1"/>
    </source>
</evidence>
<sequence length="366" mass="41562">MPHKPSTPTAQLTQKDMNWSVALQESIQSSTDASQPINLLNKRSNTVTGYRNEQLSVDKITNMLVGKGLTAEEVQQVLQVRQDQQFTHQYEPPKTPPHVHRMMQALLQRNKEWEQKKQQITNQEREKAMGVYHVDEDLDPSFLEMPEEMLRHYLPQPTRVPRQMKKVRSNLNKSSQQQASSQQSDAIDAMNGDQSKTHFGTHDVILEQFLREHTSVQHSRVTNPNAPFPYKRKGFFGEKSPMQPMSLPVTADPFDLQITPHHYSARQDVQPTTFNYYLQPSPDTLPVYSPATPEDTTVILPPIHKKSKISAAAAAVAASASVVQSSQKTSRTKRPESSIEVSAFVNETDAQDFDDIYLMRSSKKIE</sequence>
<dbReference type="EMBL" id="JAOPGA020001001">
    <property type="protein sequence ID" value="KAL0483917.1"/>
    <property type="molecule type" value="Genomic_DNA"/>
</dbReference>
<feature type="compositionally biased region" description="Low complexity" evidence="1">
    <location>
        <begin position="174"/>
        <end position="184"/>
    </location>
</feature>
<reference evidence="2 3" key="1">
    <citation type="submission" date="2024-03" db="EMBL/GenBank/DDBJ databases">
        <title>The Acrasis kona genome and developmental transcriptomes reveal deep origins of eukaryotic multicellular pathways.</title>
        <authorList>
            <person name="Sheikh S."/>
            <person name="Fu C.-J."/>
            <person name="Brown M.W."/>
            <person name="Baldauf S.L."/>
        </authorList>
    </citation>
    <scope>NUCLEOTIDE SEQUENCE [LARGE SCALE GENOMIC DNA]</scope>
    <source>
        <strain evidence="2 3">ATCC MYA-3509</strain>
    </source>
</reference>
<protein>
    <submittedName>
        <fullName evidence="2">Uncharacterized protein</fullName>
    </submittedName>
</protein>
<gene>
    <name evidence="2" type="ORF">AKO1_004535</name>
</gene>
<evidence type="ECO:0000313" key="3">
    <source>
        <dbReference type="Proteomes" id="UP001431209"/>
    </source>
</evidence>
<proteinExistence type="predicted"/>
<feature type="region of interest" description="Disordered" evidence="1">
    <location>
        <begin position="166"/>
        <end position="196"/>
    </location>
</feature>
<organism evidence="2 3">
    <name type="scientific">Acrasis kona</name>
    <dbReference type="NCBI Taxonomy" id="1008807"/>
    <lineage>
        <taxon>Eukaryota</taxon>
        <taxon>Discoba</taxon>
        <taxon>Heterolobosea</taxon>
        <taxon>Tetramitia</taxon>
        <taxon>Eutetramitia</taxon>
        <taxon>Acrasidae</taxon>
        <taxon>Acrasis</taxon>
    </lineage>
</organism>
<keyword evidence="3" id="KW-1185">Reference proteome</keyword>
<comment type="caution">
    <text evidence="2">The sequence shown here is derived from an EMBL/GenBank/DDBJ whole genome shotgun (WGS) entry which is preliminary data.</text>
</comment>
<name>A0AAW2Z282_9EUKA</name>
<accession>A0AAW2Z282</accession>
<evidence type="ECO:0000256" key="1">
    <source>
        <dbReference type="SAM" id="MobiDB-lite"/>
    </source>
</evidence>